<comment type="caution">
    <text evidence="2">The sequence shown here is derived from an EMBL/GenBank/DDBJ whole genome shotgun (WGS) entry which is preliminary data.</text>
</comment>
<feature type="compositionally biased region" description="Polar residues" evidence="1">
    <location>
        <begin position="836"/>
        <end position="845"/>
    </location>
</feature>
<reference evidence="2" key="1">
    <citation type="journal article" date="2020" name="bioRxiv">
        <title>Comparative genomics of Chlamydomonas.</title>
        <authorList>
            <person name="Craig R.J."/>
            <person name="Hasan A.R."/>
            <person name="Ness R.W."/>
            <person name="Keightley P.D."/>
        </authorList>
    </citation>
    <scope>NUCLEOTIDE SEQUENCE</scope>
    <source>
        <strain evidence="2">SAG 7.73</strain>
    </source>
</reference>
<feature type="compositionally biased region" description="Pro residues" evidence="1">
    <location>
        <begin position="821"/>
        <end position="835"/>
    </location>
</feature>
<feature type="compositionally biased region" description="Low complexity" evidence="1">
    <location>
        <begin position="935"/>
        <end position="958"/>
    </location>
</feature>
<feature type="region of interest" description="Disordered" evidence="1">
    <location>
        <begin position="1458"/>
        <end position="1589"/>
    </location>
</feature>
<feature type="compositionally biased region" description="Low complexity" evidence="1">
    <location>
        <begin position="981"/>
        <end position="995"/>
    </location>
</feature>
<dbReference type="OrthoDB" id="550798at2759"/>
<feature type="compositionally biased region" description="Polar residues" evidence="1">
    <location>
        <begin position="1460"/>
        <end position="1470"/>
    </location>
</feature>
<feature type="compositionally biased region" description="Gly residues" evidence="1">
    <location>
        <begin position="414"/>
        <end position="423"/>
    </location>
</feature>
<name>A0A835T918_CHLIN</name>
<feature type="compositionally biased region" description="Basic and acidic residues" evidence="1">
    <location>
        <begin position="134"/>
        <end position="150"/>
    </location>
</feature>
<accession>A0A835T918</accession>
<keyword evidence="3" id="KW-1185">Reference proteome</keyword>
<feature type="region of interest" description="Disordered" evidence="1">
    <location>
        <begin position="638"/>
        <end position="662"/>
    </location>
</feature>
<feature type="compositionally biased region" description="Low complexity" evidence="1">
    <location>
        <begin position="1065"/>
        <end position="1083"/>
    </location>
</feature>
<feature type="compositionally biased region" description="Polar residues" evidence="1">
    <location>
        <begin position="1028"/>
        <end position="1056"/>
    </location>
</feature>
<feature type="compositionally biased region" description="Gly residues" evidence="1">
    <location>
        <begin position="1320"/>
        <end position="1336"/>
    </location>
</feature>
<organism evidence="2 3">
    <name type="scientific">Chlamydomonas incerta</name>
    <dbReference type="NCBI Taxonomy" id="51695"/>
    <lineage>
        <taxon>Eukaryota</taxon>
        <taxon>Viridiplantae</taxon>
        <taxon>Chlorophyta</taxon>
        <taxon>core chlorophytes</taxon>
        <taxon>Chlorophyceae</taxon>
        <taxon>CS clade</taxon>
        <taxon>Chlamydomonadales</taxon>
        <taxon>Chlamydomonadaceae</taxon>
        <taxon>Chlamydomonas</taxon>
    </lineage>
</organism>
<dbReference type="Proteomes" id="UP000650467">
    <property type="component" value="Unassembled WGS sequence"/>
</dbReference>
<feature type="region of interest" description="Disordered" evidence="1">
    <location>
        <begin position="817"/>
        <end position="849"/>
    </location>
</feature>
<gene>
    <name evidence="2" type="ORF">HXX76_008148</name>
</gene>
<feature type="compositionally biased region" description="Low complexity" evidence="1">
    <location>
        <begin position="546"/>
        <end position="558"/>
    </location>
</feature>
<feature type="compositionally biased region" description="Low complexity" evidence="1">
    <location>
        <begin position="1576"/>
        <end position="1589"/>
    </location>
</feature>
<feature type="compositionally biased region" description="Low complexity" evidence="1">
    <location>
        <begin position="639"/>
        <end position="662"/>
    </location>
</feature>
<evidence type="ECO:0000313" key="3">
    <source>
        <dbReference type="Proteomes" id="UP000650467"/>
    </source>
</evidence>
<feature type="region of interest" description="Disordered" evidence="1">
    <location>
        <begin position="1308"/>
        <end position="1367"/>
    </location>
</feature>
<feature type="compositionally biased region" description="Gly residues" evidence="1">
    <location>
        <begin position="453"/>
        <end position="470"/>
    </location>
</feature>
<feature type="region of interest" description="Disordered" evidence="1">
    <location>
        <begin position="1383"/>
        <end position="1406"/>
    </location>
</feature>
<feature type="compositionally biased region" description="Gly residues" evidence="1">
    <location>
        <begin position="1557"/>
        <end position="1571"/>
    </location>
</feature>
<feature type="region of interest" description="Disordered" evidence="1">
    <location>
        <begin position="499"/>
        <end position="563"/>
    </location>
</feature>
<sequence>MRIRAQSGAAPTTLILRSGRASDDVPLSGLDGFTVPVDRSPCVSFQAEDVALLTSGAGELLGLVTVRSGAAAAAQRRPSGVTLMRLDIRLLPRPRRTPALDHAGTQAPPLSPDSGVFFARPAPMAPVAPARSDAGGRHGGRQEHAGRQLHGDGSASRSTAAEAAKGGVGLTGGASLLDAASDAGAAAAVSAGVAGRTGNDTYPVANVMVSLSRRVPDACPSRVPALRAAAAVDCHEPLLAAGEESPAHAGVGAHGVGSGDAAGSLAAPVLRRASMLVEVPTSLFRCAPDDTEQISRSFFVQLRVDVSRRQECGADDSEPAYAGEAANEISPGCSYLIVTGECKPESCPPPPPPPVPEQLQLQLQPLQHQHQTLQAADPLEPGQQQQAAEARQLLSMAEAVAAAAAAAVAAAGPGGAAEVGAGPGAAAEAAAGDPHNRRAVSDLAQEVVPADGDGIGIGSGVSGVGGGSEGAGEEGARRKGGDDSRGLLAVVLHSHGPALDEGAPAAATAADAAGAEAGAEAAAPTTDAAEPREPGTAQGTTGGPPGAAALLDPRAGDGSSSAVFDTSGSVTGISPAFAGMRTAASGDLCRPSWDGKMGSNSGSGTVAYAQAVLARSSSSHSNTTTGVVGAVPAATYNRSGSSNSTAAAGSYNRTGSSNSASAGGAVPIVVISRDSNGDGGSDAVPLSAGGPGGARALLGRVGSGGRGSALAGSAGGGVPAGLRPQLLCESAVATATSSPTPSSYVPHSMHASFSGGPADVYSPRRSRWLPTQAAAAAATAGAAGAAGGGVPGSPHFSMSQSFTQGYGALQAQLAAGVLSPRPQPPPSSPAYPPGTQPHSQTSSNSSRRRYVGNGDAAAAAAGTGGAAAAAASASSSTAAGPPRRTPSAGRLATIFSTSDEALPALPADVVAAMQQQVYEREEVYERQLQQQQQQQAQQQELQAQHQGPLAPLGLQPLGRLRDGSEPQSGSTGAGQEPPAAPRQASSSAASSLSWAVGGNGSGSTPRIAARGAKGGFGPAEPFAHTQELRQQQQQDAMGSATSTYSRFSASAGQSRQASEPGGGAASEPGAAADAAAAPPGSAATWDVGVRPRQAAFPAPAAPFSPNYQQYDAPGGGRNCLTDTASAMASPLRPAGGFARSSMPMARTSVPASPSQQLQAHRLPDSLLAQLQPLGSPVTPPSAAARAAKQRFVQQQQRRLESGAKRVGGAMLGAFDSAATGAATDTAIAMAGQQAARAPTHGAPLAQDALIGGTRHSPESDSEEAGGIAAFTAAADAAAATAAFSLRGALSPLHRHEVLDEALLPASGPATAQHDELQLGSDGGNGGAGTGEGGEGGFASAALSAGPPLSMTGSLSGGEPDLARRASSTSTSLAAAVAAAAVLQQQPQPQVRWPSMERAAGATQDGSTSSAVVAARWSQSAAPGGAPLVSQGSISVGGGVAISLQHAFQQDLGDRAAQHYHLQQQRPQHSSAHGEHAAPRRAATKGKSFQRLMGGGAVGSSPTTLDGSVGPPHPCVTHTTGGGPAAAAPRMGAISVTPKTASPSSTPPLNTRTSASGSGLGMGARRGGGGGTPPLQPSSGVQSAAATAPTSPYALVGVTAAYAPGRERAYASGDVECPDSSPGRYVF</sequence>
<proteinExistence type="predicted"/>
<feature type="compositionally biased region" description="Low complexity" evidence="1">
    <location>
        <begin position="499"/>
        <end position="539"/>
    </location>
</feature>
<feature type="region of interest" description="Disordered" evidence="1">
    <location>
        <begin position="935"/>
        <end position="1085"/>
    </location>
</feature>
<protein>
    <submittedName>
        <fullName evidence="2">Uncharacterized protein</fullName>
    </submittedName>
</protein>
<evidence type="ECO:0000256" key="1">
    <source>
        <dbReference type="SAM" id="MobiDB-lite"/>
    </source>
</evidence>
<feature type="region of interest" description="Disordered" evidence="1">
    <location>
        <begin position="126"/>
        <end position="162"/>
    </location>
</feature>
<evidence type="ECO:0000313" key="2">
    <source>
        <dbReference type="EMBL" id="KAG2433790.1"/>
    </source>
</evidence>
<dbReference type="EMBL" id="JAEHOC010000018">
    <property type="protein sequence ID" value="KAG2433790.1"/>
    <property type="molecule type" value="Genomic_DNA"/>
</dbReference>
<feature type="region of interest" description="Disordered" evidence="1">
    <location>
        <begin position="414"/>
        <end position="438"/>
    </location>
</feature>
<feature type="compositionally biased region" description="Low complexity" evidence="1">
    <location>
        <begin position="1524"/>
        <end position="1556"/>
    </location>
</feature>
<feature type="region of interest" description="Disordered" evidence="1">
    <location>
        <begin position="452"/>
        <end position="482"/>
    </location>
</feature>